<dbReference type="AlphaFoldDB" id="K9YM40"/>
<name>K9YM40_CYASC</name>
<dbReference type="EMBL" id="CP003940">
    <property type="protein sequence ID" value="AFZ47934.1"/>
    <property type="molecule type" value="Genomic_DNA"/>
</dbReference>
<protein>
    <submittedName>
        <fullName evidence="1">Glutamyl-tRNA amidotransferase subunit B</fullName>
    </submittedName>
</protein>
<organism evidence="1 2">
    <name type="scientific">Cyanobacterium stanieri (strain ATCC 29140 / PCC 7202)</name>
    <dbReference type="NCBI Taxonomy" id="292563"/>
    <lineage>
        <taxon>Bacteria</taxon>
        <taxon>Bacillati</taxon>
        <taxon>Cyanobacteriota</taxon>
        <taxon>Cyanophyceae</taxon>
        <taxon>Oscillatoriophycideae</taxon>
        <taxon>Chroococcales</taxon>
        <taxon>Geminocystaceae</taxon>
        <taxon>Cyanobacterium</taxon>
    </lineage>
</organism>
<proteinExistence type="predicted"/>
<evidence type="ECO:0000313" key="1">
    <source>
        <dbReference type="EMBL" id="AFZ47934.1"/>
    </source>
</evidence>
<dbReference type="KEGG" id="csn:Cyast_1981"/>
<keyword evidence="2" id="KW-1185">Reference proteome</keyword>
<evidence type="ECO:0000313" key="2">
    <source>
        <dbReference type="Proteomes" id="UP000010483"/>
    </source>
</evidence>
<reference evidence="2" key="1">
    <citation type="journal article" date="2013" name="Proc. Natl. Acad. Sci. U.S.A.">
        <title>Improving the coverage of the cyanobacterial phylum using diversity-driven genome sequencing.</title>
        <authorList>
            <person name="Shih P.M."/>
            <person name="Wu D."/>
            <person name="Latifi A."/>
            <person name="Axen S.D."/>
            <person name="Fewer D.P."/>
            <person name="Talla E."/>
            <person name="Calteau A."/>
            <person name="Cai F."/>
            <person name="Tandeau de Marsac N."/>
            <person name="Rippka R."/>
            <person name="Herdman M."/>
            <person name="Sivonen K."/>
            <person name="Coursin T."/>
            <person name="Laurent T."/>
            <person name="Goodwin L."/>
            <person name="Nolan M."/>
            <person name="Davenport K.W."/>
            <person name="Han C.S."/>
            <person name="Rubin E.M."/>
            <person name="Eisen J.A."/>
            <person name="Woyke T."/>
            <person name="Gugger M."/>
            <person name="Kerfeld C.A."/>
        </authorList>
    </citation>
    <scope>NUCLEOTIDE SEQUENCE [LARGE SCALE GENOMIC DNA]</scope>
    <source>
        <strain evidence="2">ATCC 29140 / PCC 7202</strain>
    </source>
</reference>
<dbReference type="HOGENOM" id="CLU_3006652_0_0_3"/>
<accession>K9YM40</accession>
<dbReference type="STRING" id="292563.Cyast_1981"/>
<dbReference type="BioCyc" id="CSTA292563:G1353-1988-MONOMER"/>
<dbReference type="Proteomes" id="UP000010483">
    <property type="component" value="Chromosome"/>
</dbReference>
<sequence length="56" mass="6518">MFEDLIPIVNILGTKNLKLPQSNLSSKKITAVDMEETLKQEIREYYSIDYDLIDNN</sequence>
<gene>
    <name evidence="1" type="ordered locus">Cyast_1981</name>
</gene>